<dbReference type="EMBL" id="AYXT01000012">
    <property type="protein sequence ID" value="ETF01260.1"/>
    <property type="molecule type" value="Genomic_DNA"/>
</dbReference>
<accession>V8QPL1</accession>
<sequence length="149" mass="15885">MGASTQPALPVPQGNYVVARRHGDVVWSAGMTPRQNGKLLFSGKIRTSDSFHIHQEAVHLACINALDAVSSLIREDEKLVQILHLIVYINAEPDFEAHSRIADLASNCLMNVLGEIGVASRTALGTASLPGQAPVEIQLTVGVGQARPT</sequence>
<dbReference type="InterPro" id="IPR035959">
    <property type="entry name" value="RutC-like_sf"/>
</dbReference>
<proteinExistence type="predicted"/>
<evidence type="ECO:0000313" key="2">
    <source>
        <dbReference type="Proteomes" id="UP000018733"/>
    </source>
</evidence>
<dbReference type="Gene3D" id="3.30.1330.40">
    <property type="entry name" value="RutC-like"/>
    <property type="match status" value="1"/>
</dbReference>
<name>V8QPL1_9BURK</name>
<gene>
    <name evidence="1" type="ORF">W822_18555</name>
</gene>
<reference evidence="1 2" key="1">
    <citation type="journal article" date="2014" name="Genome Announc.">
        <title>Draft Genome Sequence of Advenella kashmirensis Strain W13003, a Polycyclic Aromatic Hydrocarbon-Degrading Bacterium.</title>
        <authorList>
            <person name="Wang X."/>
            <person name="Jin D."/>
            <person name="Zhou L."/>
            <person name="Wu L."/>
            <person name="An W."/>
            <person name="Zhao L."/>
        </authorList>
    </citation>
    <scope>NUCLEOTIDE SEQUENCE [LARGE SCALE GENOMIC DNA]</scope>
    <source>
        <strain evidence="1 2">W13003</strain>
    </source>
</reference>
<dbReference type="PANTHER" id="PTHR43760:SF1">
    <property type="entry name" value="ENDORIBONUCLEASE L-PSP_CHORISMATE MUTASE-LIKE DOMAIN-CONTAINING PROTEIN"/>
    <property type="match status" value="1"/>
</dbReference>
<dbReference type="AlphaFoldDB" id="V8QPL1"/>
<dbReference type="STRING" id="1424334.W822_18555"/>
<dbReference type="CDD" id="cd02199">
    <property type="entry name" value="YjgF_YER057c_UK114_like_1"/>
    <property type="match status" value="1"/>
</dbReference>
<organism evidence="1 2">
    <name type="scientific">Advenella kashmirensis W13003</name>
    <dbReference type="NCBI Taxonomy" id="1424334"/>
    <lineage>
        <taxon>Bacteria</taxon>
        <taxon>Pseudomonadati</taxon>
        <taxon>Pseudomonadota</taxon>
        <taxon>Betaproteobacteria</taxon>
        <taxon>Burkholderiales</taxon>
        <taxon>Alcaligenaceae</taxon>
    </lineage>
</organism>
<dbReference type="SUPFAM" id="SSF55298">
    <property type="entry name" value="YjgF-like"/>
    <property type="match status" value="1"/>
</dbReference>
<dbReference type="PATRIC" id="fig|1424334.3.peg.3725"/>
<dbReference type="HOGENOM" id="CLU_104845_1_0_4"/>
<comment type="caution">
    <text evidence="1">The sequence shown here is derived from an EMBL/GenBank/DDBJ whole genome shotgun (WGS) entry which is preliminary data.</text>
</comment>
<dbReference type="eggNOG" id="COG0251">
    <property type="taxonomic scope" value="Bacteria"/>
</dbReference>
<dbReference type="InterPro" id="IPR013813">
    <property type="entry name" value="Endoribo_LPSP/chorism_mut-like"/>
</dbReference>
<keyword evidence="2" id="KW-1185">Reference proteome</keyword>
<dbReference type="RefSeq" id="WP_024006643.1">
    <property type="nucleotide sequence ID" value="NZ_KI650981.1"/>
</dbReference>
<protein>
    <submittedName>
        <fullName evidence="1">Translation initiation inhibitor</fullName>
    </submittedName>
</protein>
<evidence type="ECO:0000313" key="1">
    <source>
        <dbReference type="EMBL" id="ETF01260.1"/>
    </source>
</evidence>
<dbReference type="OrthoDB" id="8587942at2"/>
<dbReference type="Proteomes" id="UP000018733">
    <property type="component" value="Unassembled WGS sequence"/>
</dbReference>
<dbReference type="PANTHER" id="PTHR43760">
    <property type="entry name" value="ENDORIBONUCLEASE-RELATED"/>
    <property type="match status" value="1"/>
</dbReference>